<name>A0A1B4ZDD3_9ACTN</name>
<sequence>MTRPRLRNSWSTPELNTDSLPSAHVRLDLTAFADNVGVTSPDRLSEGAFNIWGNTFPADELPKGGPVDIHGIPFRFPAVGTGQPDNVRCAGQFIDVPVGRYDWIHVLAAAERRTEDFVRLHYTDGAVDPEWLRVSDFWPETASRFGESAAVSCTRLHYPRHIQRSMGPTLWRQRVAVPREQDLSAIRLPDNPAIHIFAMTLAPATQPETTQ</sequence>
<gene>
    <name evidence="1" type="primary">vzb11</name>
</gene>
<dbReference type="AlphaFoldDB" id="A0A1B4ZDD3"/>
<protein>
    <submittedName>
        <fullName evidence="1">Uncharacterized protein</fullName>
    </submittedName>
</protein>
<proteinExistence type="predicted"/>
<organism evidence="1">
    <name type="scientific">Streptomyces sp. SANK 60404</name>
    <dbReference type="NCBI Taxonomy" id="1213862"/>
    <lineage>
        <taxon>Bacteria</taxon>
        <taxon>Bacillati</taxon>
        <taxon>Actinomycetota</taxon>
        <taxon>Actinomycetes</taxon>
        <taxon>Kitasatosporales</taxon>
        <taxon>Streptomycetaceae</taxon>
        <taxon>Streptomyces</taxon>
    </lineage>
</organism>
<reference evidence="1" key="1">
    <citation type="journal article" date="2016" name="Nat. Chem. Biol.">
        <title>Amino-group carrier-protein-mediated secondary metabolite biosynthesis in Streptomyces.</title>
        <authorList>
            <person name="Hasebe F."/>
            <person name="Matsuda K."/>
            <person name="Shiraishi T."/>
            <person name="Futamura Y."/>
            <person name="Nakano T."/>
            <person name="Tomita T."/>
            <person name="Ishigami K."/>
            <person name="Taka H."/>
            <person name="Mineki R."/>
            <person name="Fujimura T."/>
            <person name="Osada H."/>
            <person name="Kuzuyama T."/>
            <person name="Nishiyama M."/>
        </authorList>
    </citation>
    <scope>NUCLEOTIDE SEQUENCE</scope>
    <source>
        <strain evidence="1">SANK 60404</strain>
    </source>
</reference>
<accession>A0A1B4ZDD3</accession>
<evidence type="ECO:0000313" key="1">
    <source>
        <dbReference type="EMBL" id="BAV57447.1"/>
    </source>
</evidence>
<dbReference type="EMBL" id="LC072720">
    <property type="protein sequence ID" value="BAV57447.1"/>
    <property type="molecule type" value="Genomic_DNA"/>
</dbReference>